<evidence type="ECO:0000313" key="2">
    <source>
        <dbReference type="Proteomes" id="UP001501822"/>
    </source>
</evidence>
<gene>
    <name evidence="1" type="ORF">GCM10010151_29260</name>
</gene>
<reference evidence="1 2" key="1">
    <citation type="journal article" date="2019" name="Int. J. Syst. Evol. Microbiol.">
        <title>The Global Catalogue of Microorganisms (GCM) 10K type strain sequencing project: providing services to taxonomists for standard genome sequencing and annotation.</title>
        <authorList>
            <consortium name="The Broad Institute Genomics Platform"/>
            <consortium name="The Broad Institute Genome Sequencing Center for Infectious Disease"/>
            <person name="Wu L."/>
            <person name="Ma J."/>
        </authorList>
    </citation>
    <scope>NUCLEOTIDE SEQUENCE [LARGE SCALE GENOMIC DNA]</scope>
    <source>
        <strain evidence="1 2">JCM 3146</strain>
    </source>
</reference>
<keyword evidence="2" id="KW-1185">Reference proteome</keyword>
<organism evidence="1 2">
    <name type="scientific">Actinoallomurus spadix</name>
    <dbReference type="NCBI Taxonomy" id="79912"/>
    <lineage>
        <taxon>Bacteria</taxon>
        <taxon>Bacillati</taxon>
        <taxon>Actinomycetota</taxon>
        <taxon>Actinomycetes</taxon>
        <taxon>Streptosporangiales</taxon>
        <taxon>Thermomonosporaceae</taxon>
        <taxon>Actinoallomurus</taxon>
    </lineage>
</organism>
<evidence type="ECO:0000313" key="1">
    <source>
        <dbReference type="EMBL" id="GAA0337685.1"/>
    </source>
</evidence>
<proteinExistence type="predicted"/>
<comment type="caution">
    <text evidence="1">The sequence shown here is derived from an EMBL/GenBank/DDBJ whole genome shotgun (WGS) entry which is preliminary data.</text>
</comment>
<name>A0ABN0WH97_9ACTN</name>
<dbReference type="EMBL" id="BAAABM010000017">
    <property type="protein sequence ID" value="GAA0337685.1"/>
    <property type="molecule type" value="Genomic_DNA"/>
</dbReference>
<sequence length="135" mass="14563">MRVFVSAGVVGLLSGGLVVASGGSAMAKSDLGLRAARNVIHRGQTVHLAGFAGDDAGLRESRFCLQVRDAGHWSQVGKCVSPYRVDGWTADFGFDTRLLTRGRYSFRAVGVSPRHKKHKAHRTYGPSPTVRVTVR</sequence>
<evidence type="ECO:0008006" key="3">
    <source>
        <dbReference type="Google" id="ProtNLM"/>
    </source>
</evidence>
<accession>A0ABN0WH97</accession>
<protein>
    <recommendedName>
        <fullName evidence="3">Secreted protein</fullName>
    </recommendedName>
</protein>
<dbReference type="Proteomes" id="UP001501822">
    <property type="component" value="Unassembled WGS sequence"/>
</dbReference>